<dbReference type="Pfam" id="PF01796">
    <property type="entry name" value="OB_ChsH2_C"/>
    <property type="match status" value="1"/>
</dbReference>
<dbReference type="InterPro" id="IPR002878">
    <property type="entry name" value="ChsH2_C"/>
</dbReference>
<comment type="caution">
    <text evidence="3">The sequence shown here is derived from an EMBL/GenBank/DDBJ whole genome shotgun (WGS) entry which is preliminary data.</text>
</comment>
<proteinExistence type="predicted"/>
<name>X1JYK9_9ZZZZ</name>
<feature type="domain" description="ChsH2 C-terminal OB-fold" evidence="1">
    <location>
        <begin position="46"/>
        <end position="109"/>
    </location>
</feature>
<dbReference type="InterPro" id="IPR052513">
    <property type="entry name" value="Thioester_dehydratase-like"/>
</dbReference>
<feature type="domain" description="ChsH2 rubredoxin-like zinc ribbon" evidence="2">
    <location>
        <begin position="11"/>
        <end position="44"/>
    </location>
</feature>
<dbReference type="SUPFAM" id="SSF50249">
    <property type="entry name" value="Nucleic acid-binding proteins"/>
    <property type="match status" value="1"/>
</dbReference>
<dbReference type="EMBL" id="BARU01037000">
    <property type="protein sequence ID" value="GAH83349.1"/>
    <property type="molecule type" value="Genomic_DNA"/>
</dbReference>
<dbReference type="PANTHER" id="PTHR34075">
    <property type="entry name" value="BLR3430 PROTEIN"/>
    <property type="match status" value="1"/>
</dbReference>
<dbReference type="InterPro" id="IPR022002">
    <property type="entry name" value="ChsH2_Znr"/>
</dbReference>
<dbReference type="AlphaFoldDB" id="X1JYK9"/>
<evidence type="ECO:0008006" key="4">
    <source>
        <dbReference type="Google" id="ProtNLM"/>
    </source>
</evidence>
<dbReference type="Pfam" id="PF12172">
    <property type="entry name" value="zf-ChsH2"/>
    <property type="match status" value="1"/>
</dbReference>
<dbReference type="PANTHER" id="PTHR34075:SF5">
    <property type="entry name" value="BLR3430 PROTEIN"/>
    <property type="match status" value="1"/>
</dbReference>
<protein>
    <recommendedName>
        <fullName evidence="4">DUF35 domain-containing protein</fullName>
    </recommendedName>
</protein>
<dbReference type="InterPro" id="IPR012340">
    <property type="entry name" value="NA-bd_OB-fold"/>
</dbReference>
<dbReference type="Gene3D" id="6.10.30.10">
    <property type="match status" value="1"/>
</dbReference>
<accession>X1JYK9</accession>
<reference evidence="3" key="1">
    <citation type="journal article" date="2014" name="Front. Microbiol.">
        <title>High frequency of phylogenetically diverse reductive dehalogenase-homologous genes in deep subseafloor sedimentary metagenomes.</title>
        <authorList>
            <person name="Kawai M."/>
            <person name="Futagami T."/>
            <person name="Toyoda A."/>
            <person name="Takaki Y."/>
            <person name="Nishi S."/>
            <person name="Hori S."/>
            <person name="Arai W."/>
            <person name="Tsubouchi T."/>
            <person name="Morono Y."/>
            <person name="Uchiyama I."/>
            <person name="Ito T."/>
            <person name="Fujiyama A."/>
            <person name="Inagaki F."/>
            <person name="Takami H."/>
        </authorList>
    </citation>
    <scope>NUCLEOTIDE SEQUENCE</scope>
    <source>
        <strain evidence="3">Expedition CK06-06</strain>
    </source>
</reference>
<organism evidence="3">
    <name type="scientific">marine sediment metagenome</name>
    <dbReference type="NCBI Taxonomy" id="412755"/>
    <lineage>
        <taxon>unclassified sequences</taxon>
        <taxon>metagenomes</taxon>
        <taxon>ecological metagenomes</taxon>
    </lineage>
</organism>
<evidence type="ECO:0000259" key="1">
    <source>
        <dbReference type="Pfam" id="PF01796"/>
    </source>
</evidence>
<evidence type="ECO:0000313" key="3">
    <source>
        <dbReference type="EMBL" id="GAH83349.1"/>
    </source>
</evidence>
<gene>
    <name evidence="3" type="ORF">S03H2_57705</name>
</gene>
<evidence type="ECO:0000259" key="2">
    <source>
        <dbReference type="Pfam" id="PF12172"/>
    </source>
</evidence>
<sequence>MSTQKIWRERIGRYRLIGQKCKGCGKVLFPKRLICPECGGRDFDEEQMPDVGKIVTYTTVYVGPKFLELDTPYIIAVIEFNNGVRVTTQVVDVDPKEVSTGKEVKLVYRKLQAEGKTGVIAYGYKAQLV</sequence>